<name>U4KBW0_9VIBR</name>
<sequence>MKHGAKMLNELTNIEVIKITLGATSVLTGFAGAWFGAVLALRKNKQEKVWDEKRELYSRVIVASEDILYWAEQVRAERCGEYTNKIDSNVNESLREIEKSTVSGRLVVNDRFYGVLKSLNDKLYVENFRSHEDYLESMDNPSSDHRFRHALNVRDIVSNHLESLIEAAKEDMPNRKWRWLV</sequence>
<evidence type="ECO:0000256" key="1">
    <source>
        <dbReference type="SAM" id="Phobius"/>
    </source>
</evidence>
<dbReference type="KEGG" id="vni:VIBNI_A1751"/>
<keyword evidence="1" id="KW-0472">Membrane</keyword>
<feature type="transmembrane region" description="Helical" evidence="1">
    <location>
        <begin position="20"/>
        <end position="41"/>
    </location>
</feature>
<proteinExistence type="predicted"/>
<dbReference type="EMBL" id="FO203526">
    <property type="protein sequence ID" value="CCO57857.1"/>
    <property type="molecule type" value="Genomic_DNA"/>
</dbReference>
<keyword evidence="1" id="KW-1133">Transmembrane helix</keyword>
<accession>U4KBW0</accession>
<gene>
    <name evidence="2" type="ORF">VIBNI_A1751</name>
</gene>
<keyword evidence="1" id="KW-0812">Transmembrane</keyword>
<protein>
    <submittedName>
        <fullName evidence="2">Uncharacterized protein</fullName>
    </submittedName>
</protein>
<organism evidence="2 3">
    <name type="scientific">Vibrio nigripulchritudo</name>
    <dbReference type="NCBI Taxonomy" id="28173"/>
    <lineage>
        <taxon>Bacteria</taxon>
        <taxon>Pseudomonadati</taxon>
        <taxon>Pseudomonadota</taxon>
        <taxon>Gammaproteobacteria</taxon>
        <taxon>Vibrionales</taxon>
        <taxon>Vibrionaceae</taxon>
        <taxon>Vibrio</taxon>
    </lineage>
</organism>
<evidence type="ECO:0000313" key="2">
    <source>
        <dbReference type="EMBL" id="CCO57857.1"/>
    </source>
</evidence>
<reference evidence="2 3" key="1">
    <citation type="journal article" date="2013" name="ISME J.">
        <title>Comparative genomics of pathogenic lineages of Vibrio nigripulchritudo identifies virulence-associated traits.</title>
        <authorList>
            <person name="Goudenege D."/>
            <person name="Labreuche Y."/>
            <person name="Krin E."/>
            <person name="Ansquer D."/>
            <person name="Mangenot S."/>
            <person name="Calteau A."/>
            <person name="Medigue C."/>
            <person name="Mazel D."/>
            <person name="Polz M.F."/>
            <person name="Le Roux F."/>
        </authorList>
    </citation>
    <scope>NUCLEOTIDE SEQUENCE [LARGE SCALE GENOMIC DNA]</scope>
    <source>
        <strain evidence="3">SnF1</strain>
    </source>
</reference>
<dbReference type="Proteomes" id="UP000016895">
    <property type="component" value="Chromosome 1"/>
</dbReference>
<dbReference type="AlphaFoldDB" id="U4KBW0"/>
<keyword evidence="3" id="KW-1185">Reference proteome</keyword>
<evidence type="ECO:0000313" key="3">
    <source>
        <dbReference type="Proteomes" id="UP000016895"/>
    </source>
</evidence>